<evidence type="ECO:0000313" key="11">
    <source>
        <dbReference type="Proteomes" id="UP000076630"/>
    </source>
</evidence>
<comment type="subcellular location">
    <subcellularLocation>
        <location evidence="1">Cell membrane</location>
        <topology evidence="1">Multi-pass membrane protein</topology>
    </subcellularLocation>
</comment>
<proteinExistence type="inferred from homology"/>
<name>A0A164AGT8_9FLAO</name>
<dbReference type="InterPro" id="IPR020846">
    <property type="entry name" value="MFS_dom"/>
</dbReference>
<organism evidence="10 11">
    <name type="scientific">Myroides marinus</name>
    <dbReference type="NCBI Taxonomy" id="703342"/>
    <lineage>
        <taxon>Bacteria</taxon>
        <taxon>Pseudomonadati</taxon>
        <taxon>Bacteroidota</taxon>
        <taxon>Flavobacteriia</taxon>
        <taxon>Flavobacteriales</taxon>
        <taxon>Flavobacteriaceae</taxon>
        <taxon>Myroides</taxon>
    </lineage>
</organism>
<dbReference type="PROSITE" id="PS50850">
    <property type="entry name" value="MFS"/>
    <property type="match status" value="1"/>
</dbReference>
<gene>
    <name evidence="10" type="ORF">AV926_04000</name>
</gene>
<accession>A0A164AGT8</accession>
<dbReference type="Pfam" id="PF07690">
    <property type="entry name" value="MFS_1"/>
    <property type="match status" value="1"/>
</dbReference>
<evidence type="ECO:0000256" key="1">
    <source>
        <dbReference type="ARBA" id="ARBA00004651"/>
    </source>
</evidence>
<sequence length="394" mass="43394">MNKLTKAQFIVVIILSLLSAIEPFSIDLYLPGFLKISQTFNTDLKNVQLSLSFFLGGFAAGQLFWGIISDRYGRKLPTIASLIIFILASVACIYSETIEQFWTARFFQAFAGCAGVVIARAVVNEYYSADQSMNVFSLLAIIAGVAPIVGPVAGNFLISHFVWQSTFVTLVVLGIICLLAVIFFLPETRIVTEKVNTNLMADFKEIVKNSIFVKYTLIGSLTYSILMIYLANAPYLIMEYGGLSSNTFSSIFAFNAIGLILGAWLANSVLSRWWTVEQIIKYTIYFGLAWTAAFVVMCLLKEPIQALLVPLFFIVLTLGVLFPTTTKLALAPFTTNSGSASALLGTLQLLLTFIISAVTNLIPADIMSLTAYSLLACHILYLACYFIKEEKQTI</sequence>
<dbReference type="RefSeq" id="WP_038986640.1">
    <property type="nucleotide sequence ID" value="NZ_JACAJV010000022.1"/>
</dbReference>
<dbReference type="AlphaFoldDB" id="A0A164AGT8"/>
<evidence type="ECO:0000256" key="2">
    <source>
        <dbReference type="ARBA" id="ARBA00006236"/>
    </source>
</evidence>
<feature type="transmembrane region" description="Helical" evidence="8">
    <location>
        <begin position="47"/>
        <end position="67"/>
    </location>
</feature>
<dbReference type="InterPro" id="IPR004812">
    <property type="entry name" value="Efflux_drug-R_Bcr/CmlA"/>
</dbReference>
<feature type="transmembrane region" description="Helical" evidence="8">
    <location>
        <begin position="369"/>
        <end position="387"/>
    </location>
</feature>
<feature type="transmembrane region" description="Helical" evidence="8">
    <location>
        <begin position="212"/>
        <end position="231"/>
    </location>
</feature>
<feature type="domain" description="Major facilitator superfamily (MFS) profile" evidence="9">
    <location>
        <begin position="11"/>
        <end position="391"/>
    </location>
</feature>
<keyword evidence="3" id="KW-0813">Transport</keyword>
<dbReference type="GO" id="GO:1990961">
    <property type="term" value="P:xenobiotic detoxification by transmembrane export across the plasma membrane"/>
    <property type="evidence" value="ECO:0007669"/>
    <property type="project" value="InterPro"/>
</dbReference>
<dbReference type="GO" id="GO:0005886">
    <property type="term" value="C:plasma membrane"/>
    <property type="evidence" value="ECO:0007669"/>
    <property type="project" value="UniProtKB-SubCell"/>
</dbReference>
<dbReference type="InterPro" id="IPR036259">
    <property type="entry name" value="MFS_trans_sf"/>
</dbReference>
<protein>
    <submittedName>
        <fullName evidence="10">Multidrug transporter</fullName>
    </submittedName>
</protein>
<reference evidence="10 11" key="1">
    <citation type="submission" date="2016-01" db="EMBL/GenBank/DDBJ databases">
        <title>Whole genome sequencing of Myroides marinus L41.</title>
        <authorList>
            <person name="Hong K.W."/>
        </authorList>
    </citation>
    <scope>NUCLEOTIDE SEQUENCE [LARGE SCALE GENOMIC DNA]</scope>
    <source>
        <strain evidence="10 11">L41</strain>
    </source>
</reference>
<dbReference type="Gene3D" id="1.20.1720.10">
    <property type="entry name" value="Multidrug resistance protein D"/>
    <property type="match status" value="1"/>
</dbReference>
<evidence type="ECO:0000259" key="9">
    <source>
        <dbReference type="PROSITE" id="PS50850"/>
    </source>
</evidence>
<feature type="transmembrane region" description="Helical" evidence="8">
    <location>
        <begin position="104"/>
        <end position="123"/>
    </location>
</feature>
<dbReference type="PANTHER" id="PTHR23502">
    <property type="entry name" value="MAJOR FACILITATOR SUPERFAMILY"/>
    <property type="match status" value="1"/>
</dbReference>
<keyword evidence="5 8" id="KW-0812">Transmembrane</keyword>
<keyword evidence="11" id="KW-1185">Reference proteome</keyword>
<dbReference type="GO" id="GO:0042910">
    <property type="term" value="F:xenobiotic transmembrane transporter activity"/>
    <property type="evidence" value="ECO:0007669"/>
    <property type="project" value="InterPro"/>
</dbReference>
<dbReference type="SUPFAM" id="SSF103473">
    <property type="entry name" value="MFS general substrate transporter"/>
    <property type="match status" value="1"/>
</dbReference>
<comment type="similarity">
    <text evidence="2">Belongs to the major facilitator superfamily. Bcr/CmlA family.</text>
</comment>
<dbReference type="NCBIfam" id="TIGR00710">
    <property type="entry name" value="efflux_Bcr_CflA"/>
    <property type="match status" value="1"/>
</dbReference>
<feature type="transmembrane region" description="Helical" evidence="8">
    <location>
        <begin position="79"/>
        <end position="98"/>
    </location>
</feature>
<evidence type="ECO:0000256" key="7">
    <source>
        <dbReference type="ARBA" id="ARBA00023136"/>
    </source>
</evidence>
<evidence type="ECO:0000256" key="3">
    <source>
        <dbReference type="ARBA" id="ARBA00022448"/>
    </source>
</evidence>
<dbReference type="Proteomes" id="UP000076630">
    <property type="component" value="Unassembled WGS sequence"/>
</dbReference>
<dbReference type="CDD" id="cd17320">
    <property type="entry name" value="MFS_MdfA_MDR_like"/>
    <property type="match status" value="1"/>
</dbReference>
<feature type="transmembrane region" description="Helical" evidence="8">
    <location>
        <begin position="306"/>
        <end position="330"/>
    </location>
</feature>
<dbReference type="InterPro" id="IPR011701">
    <property type="entry name" value="MFS"/>
</dbReference>
<dbReference type="OrthoDB" id="9800416at2"/>
<dbReference type="PANTHER" id="PTHR23502:SF132">
    <property type="entry name" value="POLYAMINE TRANSPORTER 2-RELATED"/>
    <property type="match status" value="1"/>
</dbReference>
<comment type="caution">
    <text evidence="10">The sequence shown here is derived from an EMBL/GenBank/DDBJ whole genome shotgun (WGS) entry which is preliminary data.</text>
</comment>
<keyword evidence="7 8" id="KW-0472">Membrane</keyword>
<feature type="transmembrane region" description="Helical" evidence="8">
    <location>
        <begin position="282"/>
        <end position="300"/>
    </location>
</feature>
<evidence type="ECO:0000256" key="8">
    <source>
        <dbReference type="SAM" id="Phobius"/>
    </source>
</evidence>
<evidence type="ECO:0000313" key="10">
    <source>
        <dbReference type="EMBL" id="KZE83832.1"/>
    </source>
</evidence>
<evidence type="ECO:0000256" key="4">
    <source>
        <dbReference type="ARBA" id="ARBA00022475"/>
    </source>
</evidence>
<evidence type="ECO:0000256" key="5">
    <source>
        <dbReference type="ARBA" id="ARBA00022692"/>
    </source>
</evidence>
<keyword evidence="6 8" id="KW-1133">Transmembrane helix</keyword>
<feature type="transmembrane region" description="Helical" evidence="8">
    <location>
        <begin position="164"/>
        <end position="185"/>
    </location>
</feature>
<feature type="transmembrane region" description="Helical" evidence="8">
    <location>
        <begin position="342"/>
        <end position="363"/>
    </location>
</feature>
<evidence type="ECO:0000256" key="6">
    <source>
        <dbReference type="ARBA" id="ARBA00022989"/>
    </source>
</evidence>
<feature type="transmembrane region" description="Helical" evidence="8">
    <location>
        <begin position="251"/>
        <end position="270"/>
    </location>
</feature>
<feature type="transmembrane region" description="Helical" evidence="8">
    <location>
        <begin position="135"/>
        <end position="158"/>
    </location>
</feature>
<dbReference type="EMBL" id="LQNU01000035">
    <property type="protein sequence ID" value="KZE83832.1"/>
    <property type="molecule type" value="Genomic_DNA"/>
</dbReference>
<keyword evidence="4" id="KW-1003">Cell membrane</keyword>